<dbReference type="SUPFAM" id="SSF48498">
    <property type="entry name" value="Tetracyclin repressor-like, C-terminal domain"/>
    <property type="match status" value="1"/>
</dbReference>
<dbReference type="InterPro" id="IPR001647">
    <property type="entry name" value="HTH_TetR"/>
</dbReference>
<gene>
    <name evidence="6" type="ORF">H0A62_06640</name>
</gene>
<dbReference type="EMBL" id="JACCEV010000001">
    <property type="protein sequence ID" value="NYT85277.1"/>
    <property type="molecule type" value="Genomic_DNA"/>
</dbReference>
<evidence type="ECO:0000256" key="3">
    <source>
        <dbReference type="ARBA" id="ARBA00023163"/>
    </source>
</evidence>
<name>A0A853GSY9_9BURK</name>
<evidence type="ECO:0000313" key="7">
    <source>
        <dbReference type="Proteomes" id="UP000554144"/>
    </source>
</evidence>
<accession>A0A853GSY9</accession>
<keyword evidence="3" id="KW-0804">Transcription</keyword>
<dbReference type="Pfam" id="PF21993">
    <property type="entry name" value="TetR_C_13_2"/>
    <property type="match status" value="1"/>
</dbReference>
<dbReference type="GO" id="GO:0003677">
    <property type="term" value="F:DNA binding"/>
    <property type="evidence" value="ECO:0007669"/>
    <property type="project" value="UniProtKB-UniRule"/>
</dbReference>
<dbReference type="AlphaFoldDB" id="A0A853GSY9"/>
<dbReference type="InterPro" id="IPR036271">
    <property type="entry name" value="Tet_transcr_reg_TetR-rel_C_sf"/>
</dbReference>
<evidence type="ECO:0000256" key="1">
    <source>
        <dbReference type="ARBA" id="ARBA00023015"/>
    </source>
</evidence>
<dbReference type="PANTHER" id="PTHR47506">
    <property type="entry name" value="TRANSCRIPTIONAL REGULATORY PROTEIN"/>
    <property type="match status" value="1"/>
</dbReference>
<dbReference type="InterPro" id="IPR009057">
    <property type="entry name" value="Homeodomain-like_sf"/>
</dbReference>
<organism evidence="6 7">
    <name type="scientific">Pollutimonas harenae</name>
    <dbReference type="NCBI Taxonomy" id="657015"/>
    <lineage>
        <taxon>Bacteria</taxon>
        <taxon>Pseudomonadati</taxon>
        <taxon>Pseudomonadota</taxon>
        <taxon>Betaproteobacteria</taxon>
        <taxon>Burkholderiales</taxon>
        <taxon>Alcaligenaceae</taxon>
        <taxon>Pollutimonas</taxon>
    </lineage>
</organism>
<evidence type="ECO:0000313" key="6">
    <source>
        <dbReference type="EMBL" id="NYT85277.1"/>
    </source>
</evidence>
<dbReference type="PROSITE" id="PS50977">
    <property type="entry name" value="HTH_TETR_2"/>
    <property type="match status" value="1"/>
</dbReference>
<dbReference type="PANTHER" id="PTHR47506:SF6">
    <property type="entry name" value="HTH-TYPE TRANSCRIPTIONAL REPRESSOR NEMR"/>
    <property type="match status" value="1"/>
</dbReference>
<feature type="domain" description="HTH tetR-type" evidence="5">
    <location>
        <begin position="7"/>
        <end position="67"/>
    </location>
</feature>
<evidence type="ECO:0000259" key="5">
    <source>
        <dbReference type="PROSITE" id="PS50977"/>
    </source>
</evidence>
<dbReference type="InterPro" id="IPR054156">
    <property type="entry name" value="YxaF_TetR_C"/>
</dbReference>
<keyword evidence="2 4" id="KW-0238">DNA-binding</keyword>
<dbReference type="OrthoDB" id="9809772at2"/>
<reference evidence="6 7" key="1">
    <citation type="submission" date="2020-07" db="EMBL/GenBank/DDBJ databases">
        <title>Taxonomic revisions and descriptions of new bacterial species based on genomic comparisons in the high-G+C-content subgroup of the family Alcaligenaceae.</title>
        <authorList>
            <person name="Szabo A."/>
            <person name="Felfoldi T."/>
        </authorList>
    </citation>
    <scope>NUCLEOTIDE SEQUENCE [LARGE SCALE GENOMIC DNA]</scope>
    <source>
        <strain evidence="6 7">DSM 25667</strain>
    </source>
</reference>
<dbReference type="Gene3D" id="1.10.357.10">
    <property type="entry name" value="Tetracycline Repressor, domain 2"/>
    <property type="match status" value="1"/>
</dbReference>
<feature type="DNA-binding region" description="H-T-H motif" evidence="4">
    <location>
        <begin position="30"/>
        <end position="49"/>
    </location>
</feature>
<evidence type="ECO:0000256" key="4">
    <source>
        <dbReference type="PROSITE-ProRule" id="PRU00335"/>
    </source>
</evidence>
<keyword evidence="1" id="KW-0805">Transcription regulation</keyword>
<keyword evidence="7" id="KW-1185">Reference proteome</keyword>
<dbReference type="Proteomes" id="UP000554144">
    <property type="component" value="Unassembled WGS sequence"/>
</dbReference>
<comment type="caution">
    <text evidence="6">The sequence shown here is derived from an EMBL/GenBank/DDBJ whole genome shotgun (WGS) entry which is preliminary data.</text>
</comment>
<proteinExistence type="predicted"/>
<evidence type="ECO:0000256" key="2">
    <source>
        <dbReference type="ARBA" id="ARBA00023125"/>
    </source>
</evidence>
<protein>
    <submittedName>
        <fullName evidence="6">TetR family transcriptional regulator C-terminal domain-containing protein</fullName>
    </submittedName>
</protein>
<dbReference type="SUPFAM" id="SSF46689">
    <property type="entry name" value="Homeodomain-like"/>
    <property type="match status" value="1"/>
</dbReference>
<dbReference type="RefSeq" id="WP_130037076.1">
    <property type="nucleotide sequence ID" value="NZ_JACCEV010000001.1"/>
</dbReference>
<sequence length="196" mass="22022">MSRRPNPEILQRLLKDGGRVVHEVGFHASGVQDIAAAAKIPKGSFYSYFDSKESFASAILQEYWTDIENRLVPVLYDPSIKPLMRIKRFFELLINEHASNNFTIGCLIGNLSLELAHNSDEVRSTLTHILGKWEAALALCIKEFFSATGSAKQRHAHKLAAIIIDSFEGATLRSKIERNGNAFQRFIDTTLPHILE</sequence>
<dbReference type="Pfam" id="PF00440">
    <property type="entry name" value="TetR_N"/>
    <property type="match status" value="1"/>
</dbReference>